<dbReference type="EMBL" id="WXYO01000007">
    <property type="protein sequence ID" value="NAS13439.1"/>
    <property type="molecule type" value="Genomic_DNA"/>
</dbReference>
<reference evidence="1 2" key="1">
    <citation type="submission" date="2020-01" db="EMBL/GenBank/DDBJ databases">
        <title>Bacteria diversity of Porities sp.</title>
        <authorList>
            <person name="Wang G."/>
        </authorList>
    </citation>
    <scope>NUCLEOTIDE SEQUENCE [LARGE SCALE GENOMIC DNA]</scope>
    <source>
        <strain evidence="1 2">R33</strain>
    </source>
</reference>
<name>A0A6L9EGQ4_9FLAO</name>
<evidence type="ECO:0000313" key="1">
    <source>
        <dbReference type="EMBL" id="NAS13439.1"/>
    </source>
</evidence>
<dbReference type="Proteomes" id="UP000475249">
    <property type="component" value="Unassembled WGS sequence"/>
</dbReference>
<dbReference type="RefSeq" id="WP_161436481.1">
    <property type="nucleotide sequence ID" value="NZ_WXYO01000007.1"/>
</dbReference>
<dbReference type="Gene3D" id="2.180.10.10">
    <property type="entry name" value="RHS repeat-associated core"/>
    <property type="match status" value="1"/>
</dbReference>
<accession>A0A6L9EGQ4</accession>
<proteinExistence type="predicted"/>
<protein>
    <recommendedName>
        <fullName evidence="3">YD repeat-containing protein</fullName>
    </recommendedName>
</protein>
<gene>
    <name evidence="1" type="ORF">GTQ38_15610</name>
</gene>
<organism evidence="1 2">
    <name type="scientific">Poritiphilus flavus</name>
    <dbReference type="NCBI Taxonomy" id="2697053"/>
    <lineage>
        <taxon>Bacteria</taxon>
        <taxon>Pseudomonadati</taxon>
        <taxon>Bacteroidota</taxon>
        <taxon>Flavobacteriia</taxon>
        <taxon>Flavobacteriales</taxon>
        <taxon>Flavobacteriaceae</taxon>
        <taxon>Poritiphilus</taxon>
    </lineage>
</organism>
<sequence>MIKNYSDTFCKILSISWLILGATLLRAQEPKIFSRADFDLKGRVKSCLVITDYGKEEFEFNEAGLLTKSVTRFNEKDYDVTYYKYQGDELIERRNENYRDGLFDKYTSIAHIYEIDTLENRKVTERILSYAKEFLDQYEYLYDEENRLVKITRSNNEGIDETKIEYTTYKDENTQSTYLNGSLLRSVRTSAKKKKGIDYKLVLTKDFIQGIPSKAVEALYDKEGKLISEQEFQYDESKKSFKPSSLINYSYNENGLLSATARTSGSLEERKEYIYQFDGGADGNWIKQIITPENSYTTRRIVYFEPLEAEVEE</sequence>
<evidence type="ECO:0000313" key="2">
    <source>
        <dbReference type="Proteomes" id="UP000475249"/>
    </source>
</evidence>
<evidence type="ECO:0008006" key="3">
    <source>
        <dbReference type="Google" id="ProtNLM"/>
    </source>
</evidence>
<dbReference type="AlphaFoldDB" id="A0A6L9EGQ4"/>
<keyword evidence="2" id="KW-1185">Reference proteome</keyword>
<comment type="caution">
    <text evidence="1">The sequence shown here is derived from an EMBL/GenBank/DDBJ whole genome shotgun (WGS) entry which is preliminary data.</text>
</comment>